<comment type="caution">
    <text evidence="3">The sequence shown here is derived from an EMBL/GenBank/DDBJ whole genome shotgun (WGS) entry which is preliminary data.</text>
</comment>
<evidence type="ECO:0000256" key="1">
    <source>
        <dbReference type="SAM" id="MobiDB-lite"/>
    </source>
</evidence>
<evidence type="ECO:0000313" key="3">
    <source>
        <dbReference type="EMBL" id="KAL3771020.1"/>
    </source>
</evidence>
<accession>A0ABD3N4I4</accession>
<feature type="region of interest" description="Disordered" evidence="1">
    <location>
        <begin position="1"/>
        <end position="20"/>
    </location>
</feature>
<keyword evidence="2" id="KW-0472">Membrane</keyword>
<dbReference type="Proteomes" id="UP001530315">
    <property type="component" value="Unassembled WGS sequence"/>
</dbReference>
<proteinExistence type="predicted"/>
<keyword evidence="4" id="KW-1185">Reference proteome</keyword>
<feature type="region of interest" description="Disordered" evidence="1">
    <location>
        <begin position="284"/>
        <end position="304"/>
    </location>
</feature>
<keyword evidence="2" id="KW-0812">Transmembrane</keyword>
<reference evidence="3 4" key="1">
    <citation type="submission" date="2024-10" db="EMBL/GenBank/DDBJ databases">
        <title>Updated reference genomes for cyclostephanoid diatoms.</title>
        <authorList>
            <person name="Roberts W.R."/>
            <person name="Alverson A.J."/>
        </authorList>
    </citation>
    <scope>NUCLEOTIDE SEQUENCE [LARGE SCALE GENOMIC DNA]</scope>
    <source>
        <strain evidence="3 4">AJA276-08</strain>
    </source>
</reference>
<organism evidence="3 4">
    <name type="scientific">Stephanodiscus triporus</name>
    <dbReference type="NCBI Taxonomy" id="2934178"/>
    <lineage>
        <taxon>Eukaryota</taxon>
        <taxon>Sar</taxon>
        <taxon>Stramenopiles</taxon>
        <taxon>Ochrophyta</taxon>
        <taxon>Bacillariophyta</taxon>
        <taxon>Coscinodiscophyceae</taxon>
        <taxon>Thalassiosirophycidae</taxon>
        <taxon>Stephanodiscales</taxon>
        <taxon>Stephanodiscaceae</taxon>
        <taxon>Stephanodiscus</taxon>
    </lineage>
</organism>
<feature type="region of interest" description="Disordered" evidence="1">
    <location>
        <begin position="195"/>
        <end position="234"/>
    </location>
</feature>
<feature type="transmembrane region" description="Helical" evidence="2">
    <location>
        <begin position="694"/>
        <end position="715"/>
    </location>
</feature>
<feature type="region of interest" description="Disordered" evidence="1">
    <location>
        <begin position="347"/>
        <end position="389"/>
    </location>
</feature>
<keyword evidence="2" id="KW-1133">Transmembrane helix</keyword>
<protein>
    <submittedName>
        <fullName evidence="3">Uncharacterized protein</fullName>
    </submittedName>
</protein>
<feature type="transmembrane region" description="Helical" evidence="2">
    <location>
        <begin position="455"/>
        <end position="473"/>
    </location>
</feature>
<feature type="compositionally biased region" description="Basic and acidic residues" evidence="1">
    <location>
        <begin position="357"/>
        <end position="366"/>
    </location>
</feature>
<sequence>MTTPTSSSSSAVGTMPMTTSITRKSKSETVNYLLLYEAMVRHQDLEYDATHDHIALTVGRIRHLGRPARSKAPWKMGELVVEDDDDDDDDEGGPKGMLTYLQMRRCLLRLGYTWNRSLPPPPYSGAGNYHYDDDVSVASNNSASTLLSGGGQTMTSATSLVARDIIATDAQLIMLLTTLVEMEESCRAERLEAKRGGRRRRGNNAGEDYVEEDDYGDHDDDHDDDDDDDEDPFSRGLFLPEFIQAYKLIIGGMQSLQTYPIPPRSDDDEATRRNYRKACASLGLSLRGGDSDYPGGGGEDDDDETANTLHELRLRSRERTLGLLRLFGPNSKDLYADKKLPKEVVARTAQSAGESPTHPRRDDEPSNKPSASNSQRHNISGRGGRGKQMMTAKDGLLPRLTEEQIRKMVHSKDTALARILEEHESEMNVMATNMEELRLRTLASSQLLKKRRKRARIVMVLGLAAAIVGGVAYEYRRMEQVRVEISTGREAERLADATTIANLQKDVSALTSKLKDADATIRYEEARYSSIKLEHERLLLVHEETERKRHMNARDLEHCQATRKDLDAELSDVRSRNAEVGEEVAWCRERLQNSEMALLGMERAMKKSRDDMMAMMMSGSGEGGSGAGGRVGNLPSLTDIAREIEVGVGSKGLAAIGDGKGREGRDKREGNHRPVFTEMKYNRSFRNAVILRQAYSAVAGMLVSIVGGALFPSIAKVIGLLFMG</sequence>
<gene>
    <name evidence="3" type="ORF">ACHAW5_002278</name>
</gene>
<feature type="compositionally biased region" description="Acidic residues" evidence="1">
    <location>
        <begin position="208"/>
        <end position="231"/>
    </location>
</feature>
<evidence type="ECO:0000313" key="4">
    <source>
        <dbReference type="Proteomes" id="UP001530315"/>
    </source>
</evidence>
<name>A0ABD3N4I4_9STRA</name>
<dbReference type="EMBL" id="JALLAZ020001614">
    <property type="protein sequence ID" value="KAL3771020.1"/>
    <property type="molecule type" value="Genomic_DNA"/>
</dbReference>
<evidence type="ECO:0000256" key="2">
    <source>
        <dbReference type="SAM" id="Phobius"/>
    </source>
</evidence>
<feature type="compositionally biased region" description="Polar residues" evidence="1">
    <location>
        <begin position="367"/>
        <end position="378"/>
    </location>
</feature>
<dbReference type="AlphaFoldDB" id="A0ABD3N4I4"/>